<organism evidence="2 3">
    <name type="scientific">Pseudonocardia eucalypti</name>
    <dbReference type="NCBI Taxonomy" id="648755"/>
    <lineage>
        <taxon>Bacteria</taxon>
        <taxon>Bacillati</taxon>
        <taxon>Actinomycetota</taxon>
        <taxon>Actinomycetes</taxon>
        <taxon>Pseudonocardiales</taxon>
        <taxon>Pseudonocardiaceae</taxon>
        <taxon>Pseudonocardia</taxon>
    </lineage>
</organism>
<keyword evidence="1" id="KW-0472">Membrane</keyword>
<dbReference type="PANTHER" id="PTHR30188">
    <property type="entry name" value="ABC TRANSPORTER PERMEASE PROTEIN-RELATED"/>
    <property type="match status" value="1"/>
</dbReference>
<feature type="transmembrane region" description="Helical" evidence="1">
    <location>
        <begin position="157"/>
        <end position="180"/>
    </location>
</feature>
<comment type="caution">
    <text evidence="2">The sequence shown here is derived from an EMBL/GenBank/DDBJ whole genome shotgun (WGS) entry which is preliminary data.</text>
</comment>
<feature type="transmembrane region" description="Helical" evidence="1">
    <location>
        <begin position="65"/>
        <end position="96"/>
    </location>
</feature>
<keyword evidence="3" id="KW-1185">Reference proteome</keyword>
<evidence type="ECO:0000256" key="1">
    <source>
        <dbReference type="SAM" id="Phobius"/>
    </source>
</evidence>
<name>A0ABP9QJH7_9PSEU</name>
<dbReference type="RefSeq" id="WP_185060904.1">
    <property type="nucleotide sequence ID" value="NZ_BAABJP010000029.1"/>
</dbReference>
<feature type="transmembrane region" description="Helical" evidence="1">
    <location>
        <begin position="116"/>
        <end position="136"/>
    </location>
</feature>
<protein>
    <submittedName>
        <fullName evidence="2">ABC transporter permease</fullName>
    </submittedName>
</protein>
<sequence length="285" mass="30056">MEVKVVAPSRLRGVGRALGAPWRALDDVGRQASFYGEAIGWVPKAVKSYKREQVRLIAEVGMSDGALAVIGGSSIITLFITFFAGLNGGVQVYYGLSNLNLEAFAGFSGAIICPRLLTPIIAGTALAATVGTGFTAQLGAMRISEEIDALEVMSVRSLPYLVSTRVAAGMITIIPIYAMALVGGWIAWKLALVQFFGLAAGTYDHYFDTFMHPTDIIYAMIQAVGIAIVVILIHTYYGYTASEGPVGVGEAVGKAVRASFVAVMTICLLIATALYGSADTLRISG</sequence>
<dbReference type="InterPro" id="IPR030802">
    <property type="entry name" value="Permease_MalE"/>
</dbReference>
<dbReference type="Proteomes" id="UP001428817">
    <property type="component" value="Unassembled WGS sequence"/>
</dbReference>
<proteinExistence type="predicted"/>
<keyword evidence="1" id="KW-0812">Transmembrane</keyword>
<evidence type="ECO:0000313" key="3">
    <source>
        <dbReference type="Proteomes" id="UP001428817"/>
    </source>
</evidence>
<gene>
    <name evidence="2" type="ORF">GCM10023321_48860</name>
</gene>
<dbReference type="Pfam" id="PF02405">
    <property type="entry name" value="MlaE"/>
    <property type="match status" value="1"/>
</dbReference>
<dbReference type="PANTHER" id="PTHR30188:SF13">
    <property type="entry name" value="CONSERVED HYPOTHETICAL INTEGRAL MEMBRANE PROTEIN YRBE3B"/>
    <property type="match status" value="1"/>
</dbReference>
<evidence type="ECO:0000313" key="2">
    <source>
        <dbReference type="EMBL" id="GAA5162857.1"/>
    </source>
</evidence>
<dbReference type="EMBL" id="BAABJP010000029">
    <property type="protein sequence ID" value="GAA5162857.1"/>
    <property type="molecule type" value="Genomic_DNA"/>
</dbReference>
<feature type="transmembrane region" description="Helical" evidence="1">
    <location>
        <begin position="257"/>
        <end position="276"/>
    </location>
</feature>
<keyword evidence="1" id="KW-1133">Transmembrane helix</keyword>
<feature type="transmembrane region" description="Helical" evidence="1">
    <location>
        <begin position="216"/>
        <end position="237"/>
    </location>
</feature>
<reference evidence="3" key="1">
    <citation type="journal article" date="2019" name="Int. J. Syst. Evol. Microbiol.">
        <title>The Global Catalogue of Microorganisms (GCM) 10K type strain sequencing project: providing services to taxonomists for standard genome sequencing and annotation.</title>
        <authorList>
            <consortium name="The Broad Institute Genomics Platform"/>
            <consortium name="The Broad Institute Genome Sequencing Center for Infectious Disease"/>
            <person name="Wu L."/>
            <person name="Ma J."/>
        </authorList>
    </citation>
    <scope>NUCLEOTIDE SEQUENCE [LARGE SCALE GENOMIC DNA]</scope>
    <source>
        <strain evidence="3">JCM 18303</strain>
    </source>
</reference>
<accession>A0ABP9QJH7</accession>